<dbReference type="EMBL" id="CAJFDH010000002">
    <property type="protein sequence ID" value="CAD5212758.1"/>
    <property type="molecule type" value="Genomic_DNA"/>
</dbReference>
<evidence type="ECO:0000256" key="1">
    <source>
        <dbReference type="SAM" id="Phobius"/>
    </source>
</evidence>
<reference evidence="2" key="1">
    <citation type="submission" date="2020-09" db="EMBL/GenBank/DDBJ databases">
        <authorList>
            <person name="Kikuchi T."/>
        </authorList>
    </citation>
    <scope>NUCLEOTIDE SEQUENCE</scope>
    <source>
        <strain evidence="2">SH1</strain>
    </source>
</reference>
<evidence type="ECO:0000313" key="2">
    <source>
        <dbReference type="EMBL" id="CAD5212758.1"/>
    </source>
</evidence>
<dbReference type="Proteomes" id="UP000614601">
    <property type="component" value="Unassembled WGS sequence"/>
</dbReference>
<feature type="transmembrane region" description="Helical" evidence="1">
    <location>
        <begin position="51"/>
        <end position="70"/>
    </location>
</feature>
<name>A0A811KBZ7_9BILA</name>
<dbReference type="AlphaFoldDB" id="A0A811KBZ7"/>
<gene>
    <name evidence="2" type="ORF">BOKJ2_LOCUS4559</name>
</gene>
<keyword evidence="1" id="KW-0472">Membrane</keyword>
<keyword evidence="3" id="KW-1185">Reference proteome</keyword>
<keyword evidence="1" id="KW-0812">Transmembrane</keyword>
<dbReference type="Proteomes" id="UP000783686">
    <property type="component" value="Unassembled WGS sequence"/>
</dbReference>
<feature type="transmembrane region" description="Helical" evidence="1">
    <location>
        <begin position="95"/>
        <end position="115"/>
    </location>
</feature>
<evidence type="ECO:0000313" key="3">
    <source>
        <dbReference type="Proteomes" id="UP000614601"/>
    </source>
</evidence>
<dbReference type="EMBL" id="CAJFCW020000002">
    <property type="protein sequence ID" value="CAG9097498.1"/>
    <property type="molecule type" value="Genomic_DNA"/>
</dbReference>
<protein>
    <submittedName>
        <fullName evidence="2">Uncharacterized protein</fullName>
    </submittedName>
</protein>
<accession>A0A811KBZ7</accession>
<dbReference type="OrthoDB" id="5814288at2759"/>
<organism evidence="2 3">
    <name type="scientific">Bursaphelenchus okinawaensis</name>
    <dbReference type="NCBI Taxonomy" id="465554"/>
    <lineage>
        <taxon>Eukaryota</taxon>
        <taxon>Metazoa</taxon>
        <taxon>Ecdysozoa</taxon>
        <taxon>Nematoda</taxon>
        <taxon>Chromadorea</taxon>
        <taxon>Rhabditida</taxon>
        <taxon>Tylenchina</taxon>
        <taxon>Tylenchomorpha</taxon>
        <taxon>Aphelenchoidea</taxon>
        <taxon>Aphelenchoididae</taxon>
        <taxon>Bursaphelenchus</taxon>
    </lineage>
</organism>
<comment type="caution">
    <text evidence="2">The sequence shown here is derived from an EMBL/GenBank/DDBJ whole genome shotgun (WGS) entry which is preliminary data.</text>
</comment>
<proteinExistence type="predicted"/>
<feature type="transmembrane region" description="Helical" evidence="1">
    <location>
        <begin position="314"/>
        <end position="336"/>
    </location>
</feature>
<keyword evidence="1" id="KW-1133">Transmembrane helix</keyword>
<sequence>MEKKHPFYIRWMVGLKEKCQTGITVQNIFDQNKKIMSKFLPAALMMPVEAILAYFAFHALIFLALMAPVASEIKGVFGRKGLQLTKHFNKMRTEISLAILAVTATIHWFAIPAWLDWSFWLRPAINIRPQLNLVHRCKSEPCLGSSESIKESKSEAAPLKRSYSANFESSYDVGLNLKVKNSVLDKLFDPMDTVTAGLDAISGMKEGYADPTSSLILLTTNSLILGIPPHPALSVDDCPEEEQHMEGLGRLQHGQSRVGTFSERLLTPPQVDRSVKIGIPTAINSAASVGDCVLNTANAVEAPLFTVSRTDVTYLTYFCAALMVVAALAYAISICLKERRRCLRRNVENNGGNEIDLVELGDRHPREEGIHDDQLDDYLNTAASDVPSGRDELDDYLNMNTDDALTGHERPHLTEYLNTATADVLTGREEMDEYLNTAASEVATARGQGDVLTDKVSELGLEEEHDLMTGISLGGSKAYIPKLEVKNIYTPAPTALSQSNAAKKLLTNLWHTPYIRWK</sequence>